<proteinExistence type="predicted"/>
<dbReference type="AlphaFoldDB" id="A0A6P2BM89"/>
<sequence>MRSRFIAVGCALIGAAGLLGIPQGIARAASPAAARTQLSVSTVRGSYGYGDKVVVTVTLDRGIPGGKVTLYAQPAGLATRRIAVGKVNAKHKLFAGYSVTRSTKFTAVFAGSTGHAAAKAARTVGTRARVESRVTNYFKTVKYNGHVYFYFHASKPLTLHSTVTPNKHGECLEPETQQWDKGAKGPVWDADTKYGCDTLDKQSHDSSVFDLSGAAGDKYRIRGNYIRGKTDTVNLSANSPWVYFVVVK</sequence>
<comment type="caution">
    <text evidence="1">The sequence shown here is derived from an EMBL/GenBank/DDBJ whole genome shotgun (WGS) entry which is preliminary data.</text>
</comment>
<gene>
    <name evidence="1" type="ORF">EAS64_38920</name>
</gene>
<dbReference type="OrthoDB" id="4332189at2"/>
<dbReference type="Proteomes" id="UP000460272">
    <property type="component" value="Unassembled WGS sequence"/>
</dbReference>
<keyword evidence="2" id="KW-1185">Reference proteome</keyword>
<dbReference type="RefSeq" id="WP_145861580.1">
    <property type="nucleotide sequence ID" value="NZ_RPFW01000010.1"/>
</dbReference>
<evidence type="ECO:0000313" key="1">
    <source>
        <dbReference type="EMBL" id="TVZ00048.1"/>
    </source>
</evidence>
<protein>
    <submittedName>
        <fullName evidence="1">Uncharacterized protein</fullName>
    </submittedName>
</protein>
<evidence type="ECO:0000313" key="2">
    <source>
        <dbReference type="Proteomes" id="UP000460272"/>
    </source>
</evidence>
<dbReference type="EMBL" id="RPFW01000010">
    <property type="protein sequence ID" value="TVZ00048.1"/>
    <property type="molecule type" value="Genomic_DNA"/>
</dbReference>
<name>A0A6P2BM89_9ACTN</name>
<organism evidence="1 2">
    <name type="scientific">Trebonia kvetii</name>
    <dbReference type="NCBI Taxonomy" id="2480626"/>
    <lineage>
        <taxon>Bacteria</taxon>
        <taxon>Bacillati</taxon>
        <taxon>Actinomycetota</taxon>
        <taxon>Actinomycetes</taxon>
        <taxon>Streptosporangiales</taxon>
        <taxon>Treboniaceae</taxon>
        <taxon>Trebonia</taxon>
    </lineage>
</organism>
<reference evidence="1 2" key="1">
    <citation type="submission" date="2018-11" db="EMBL/GenBank/DDBJ databases">
        <title>Trebonia kvetii gen.nov., sp.nov., a novel acidophilic actinobacterium, and proposal of the new actinobacterial family Treboniaceae fam. nov.</title>
        <authorList>
            <person name="Rapoport D."/>
            <person name="Sagova-Mareckova M."/>
            <person name="Sedlacek I."/>
            <person name="Provaznik J."/>
            <person name="Kralova S."/>
            <person name="Pavlinic D."/>
            <person name="Benes V."/>
            <person name="Kopecky J."/>
        </authorList>
    </citation>
    <scope>NUCLEOTIDE SEQUENCE [LARGE SCALE GENOMIC DNA]</scope>
    <source>
        <strain evidence="1 2">15Tr583</strain>
    </source>
</reference>
<accession>A0A6P2BM89</accession>